<dbReference type="Gene3D" id="2.60.40.10">
    <property type="entry name" value="Immunoglobulins"/>
    <property type="match status" value="1"/>
</dbReference>
<feature type="coiled-coil region" evidence="3">
    <location>
        <begin position="338"/>
        <end position="365"/>
    </location>
</feature>
<reference evidence="7 8" key="1">
    <citation type="submission" date="2024-04" db="EMBL/GenBank/DDBJ databases">
        <authorList>
            <consortium name="Genoscope - CEA"/>
            <person name="William W."/>
        </authorList>
    </citation>
    <scope>NUCLEOTIDE SEQUENCE [LARGE SCALE GENOMIC DNA]</scope>
</reference>
<dbReference type="CDD" id="cd00096">
    <property type="entry name" value="Ig"/>
    <property type="match status" value="1"/>
</dbReference>
<evidence type="ECO:0000256" key="1">
    <source>
        <dbReference type="ARBA" id="ARBA00022729"/>
    </source>
</evidence>
<evidence type="ECO:0000313" key="7">
    <source>
        <dbReference type="EMBL" id="CAL1539195.1"/>
    </source>
</evidence>
<dbReference type="PROSITE" id="PS50835">
    <property type="entry name" value="IG_LIKE"/>
    <property type="match status" value="2"/>
</dbReference>
<gene>
    <name evidence="7" type="ORF">GSLYS_00013014001</name>
</gene>
<evidence type="ECO:0000313" key="8">
    <source>
        <dbReference type="Proteomes" id="UP001497497"/>
    </source>
</evidence>
<dbReference type="SUPFAM" id="SSF48726">
    <property type="entry name" value="Immunoglobulin"/>
    <property type="match status" value="2"/>
</dbReference>
<keyword evidence="4" id="KW-0812">Transmembrane</keyword>
<evidence type="ECO:0000256" key="3">
    <source>
        <dbReference type="SAM" id="Coils"/>
    </source>
</evidence>
<dbReference type="Proteomes" id="UP001497497">
    <property type="component" value="Unassembled WGS sequence"/>
</dbReference>
<accession>A0AAV2I1M6</accession>
<keyword evidence="4" id="KW-1133">Transmembrane helix</keyword>
<dbReference type="EMBL" id="CAXITT010000331">
    <property type="protein sequence ID" value="CAL1539195.1"/>
    <property type="molecule type" value="Genomic_DNA"/>
</dbReference>
<keyword evidence="3" id="KW-0175">Coiled coil</keyword>
<proteinExistence type="predicted"/>
<feature type="signal peptide" evidence="5">
    <location>
        <begin position="1"/>
        <end position="18"/>
    </location>
</feature>
<evidence type="ECO:0000256" key="2">
    <source>
        <dbReference type="ARBA" id="ARBA00023180"/>
    </source>
</evidence>
<dbReference type="Pfam" id="PF07679">
    <property type="entry name" value="I-set"/>
    <property type="match status" value="1"/>
</dbReference>
<keyword evidence="2" id="KW-0325">Glycoprotein</keyword>
<dbReference type="InterPro" id="IPR013783">
    <property type="entry name" value="Ig-like_fold"/>
</dbReference>
<evidence type="ECO:0000256" key="5">
    <source>
        <dbReference type="SAM" id="SignalP"/>
    </source>
</evidence>
<keyword evidence="8" id="KW-1185">Reference proteome</keyword>
<dbReference type="InterPro" id="IPR007110">
    <property type="entry name" value="Ig-like_dom"/>
</dbReference>
<evidence type="ECO:0000259" key="6">
    <source>
        <dbReference type="PROSITE" id="PS50835"/>
    </source>
</evidence>
<dbReference type="InterPro" id="IPR013098">
    <property type="entry name" value="Ig_I-set"/>
</dbReference>
<dbReference type="AlphaFoldDB" id="A0AAV2I1M6"/>
<dbReference type="InterPro" id="IPR036179">
    <property type="entry name" value="Ig-like_dom_sf"/>
</dbReference>
<evidence type="ECO:0000256" key="4">
    <source>
        <dbReference type="SAM" id="Phobius"/>
    </source>
</evidence>
<keyword evidence="1 5" id="KW-0732">Signal</keyword>
<keyword evidence="4" id="KW-0472">Membrane</keyword>
<comment type="caution">
    <text evidence="7">The sequence shown here is derived from an EMBL/GenBank/DDBJ whole genome shotgun (WGS) entry which is preliminary data.</text>
</comment>
<dbReference type="InterPro" id="IPR050831">
    <property type="entry name" value="CEA_cell_adhesion"/>
</dbReference>
<feature type="transmembrane region" description="Helical" evidence="4">
    <location>
        <begin position="312"/>
        <end position="333"/>
    </location>
</feature>
<organism evidence="7 8">
    <name type="scientific">Lymnaea stagnalis</name>
    <name type="common">Great pond snail</name>
    <name type="synonym">Helix stagnalis</name>
    <dbReference type="NCBI Taxonomy" id="6523"/>
    <lineage>
        <taxon>Eukaryota</taxon>
        <taxon>Metazoa</taxon>
        <taxon>Spiralia</taxon>
        <taxon>Lophotrochozoa</taxon>
        <taxon>Mollusca</taxon>
        <taxon>Gastropoda</taxon>
        <taxon>Heterobranchia</taxon>
        <taxon>Euthyneura</taxon>
        <taxon>Panpulmonata</taxon>
        <taxon>Hygrophila</taxon>
        <taxon>Lymnaeoidea</taxon>
        <taxon>Lymnaeidae</taxon>
        <taxon>Lymnaea</taxon>
    </lineage>
</organism>
<dbReference type="PANTHER" id="PTHR44427:SF5">
    <property type="entry name" value="V-SET AND IMMUNOGLOBULIN DOMAIN-CONTAINING PROTEIN 10-LIKE"/>
    <property type="match status" value="1"/>
</dbReference>
<name>A0AAV2I1M6_LYMST</name>
<feature type="domain" description="Ig-like" evidence="6">
    <location>
        <begin position="212"/>
        <end position="303"/>
    </location>
</feature>
<protein>
    <recommendedName>
        <fullName evidence="6">Ig-like domain-containing protein</fullName>
    </recommendedName>
</protein>
<dbReference type="PANTHER" id="PTHR44427">
    <property type="entry name" value="CARCINOEMBRYONIC ANTIGEN-RELATED CELL ADHESION MOLECULE 19"/>
    <property type="match status" value="1"/>
</dbReference>
<sequence length="382" mass="44055">MTLYEVQFILTWMAITFANEITITPQVEDLLIAYGNHETIRCSITVADRNFDLYWNFSHFSTASVVHDVVEVGDSFQIITDLNIQEFTPFDAGCFKCVAPQLHKEESVCLYGLNEKKTSAVFNYQDMLGVLHCLINFDHKTLKAMVLGWYLNKQSVLERDREKYFFDPTNGTLIIRRPRRIDTGRYFVKYEIKTDKSTTMYYTCFVDYYSAPLVLNMPKSKNLFIGQTLELLCEIISHPPSQAVWSSTNLNITPTDFRIILDNYNSHMGAKLTIRQIKFQDSGIYTCPAISPLFTNLSSKSIIFRGKNIYEWVWPFIGVIIQMALLAVMVIICSTADKNREKRTEDTLRRKVKKAEAKAINEEEARKKSARISKVSIIINDK</sequence>
<feature type="chain" id="PRO_5043685228" description="Ig-like domain-containing protein" evidence="5">
    <location>
        <begin position="19"/>
        <end position="382"/>
    </location>
</feature>
<feature type="domain" description="Ig-like" evidence="6">
    <location>
        <begin position="25"/>
        <end position="109"/>
    </location>
</feature>